<dbReference type="Proteomes" id="UP001177140">
    <property type="component" value="Unassembled WGS sequence"/>
</dbReference>
<organism evidence="1 2">
    <name type="scientific">Papaver nudicaule</name>
    <name type="common">Iceland poppy</name>
    <dbReference type="NCBI Taxonomy" id="74823"/>
    <lineage>
        <taxon>Eukaryota</taxon>
        <taxon>Viridiplantae</taxon>
        <taxon>Streptophyta</taxon>
        <taxon>Embryophyta</taxon>
        <taxon>Tracheophyta</taxon>
        <taxon>Spermatophyta</taxon>
        <taxon>Magnoliopsida</taxon>
        <taxon>Ranunculales</taxon>
        <taxon>Papaveraceae</taxon>
        <taxon>Papaveroideae</taxon>
        <taxon>Papaver</taxon>
    </lineage>
</organism>
<proteinExistence type="predicted"/>
<accession>A0AA41V727</accession>
<sequence length="252" mass="27156">MLLLIIKMSGVVAFSCGLGETYVATNTSTGNTYHCDACPKEIERKCKLQDRPVSTIQCNFEQFPKWTSVCKGCCGPYLPNPSPTITDECQAGDIDQSFTTPAPLKLPWSCVSCEDGCKKKCEFWDAHARVAREMCSYMSYYEKAVYVCNCCCRLTSSPHPPCPSLPPPPTPSPPPPSPPPPAARCARGDIITIGKKVASCALCTQDFCACPPSPTIPESTECLPTTRLCICRCCKPSSITALGSFASSVAVQ</sequence>
<comment type="caution">
    <text evidence="1">The sequence shown here is derived from an EMBL/GenBank/DDBJ whole genome shotgun (WGS) entry which is preliminary data.</text>
</comment>
<dbReference type="EMBL" id="JAJJMA010176982">
    <property type="protein sequence ID" value="MCL7037250.1"/>
    <property type="molecule type" value="Genomic_DNA"/>
</dbReference>
<keyword evidence="2" id="KW-1185">Reference proteome</keyword>
<reference evidence="1" key="1">
    <citation type="submission" date="2022-03" db="EMBL/GenBank/DDBJ databases">
        <title>A functionally conserved STORR gene fusion in Papaver species that diverged 16.8 million years ago.</title>
        <authorList>
            <person name="Catania T."/>
        </authorList>
    </citation>
    <scope>NUCLEOTIDE SEQUENCE</scope>
    <source>
        <strain evidence="1">S-191538</strain>
    </source>
</reference>
<name>A0AA41V727_PAPNU</name>
<evidence type="ECO:0000313" key="2">
    <source>
        <dbReference type="Proteomes" id="UP001177140"/>
    </source>
</evidence>
<gene>
    <name evidence="1" type="ORF">MKW94_014952</name>
</gene>
<evidence type="ECO:0000313" key="1">
    <source>
        <dbReference type="EMBL" id="MCL7037250.1"/>
    </source>
</evidence>
<dbReference type="AlphaFoldDB" id="A0AA41V727"/>
<protein>
    <submittedName>
        <fullName evidence="1">Uncharacterized protein</fullName>
    </submittedName>
</protein>